<proteinExistence type="predicted"/>
<dbReference type="AlphaFoldDB" id="A0A7S2IHJ0"/>
<organism evidence="1">
    <name type="scientific">Haptolina brevifila</name>
    <dbReference type="NCBI Taxonomy" id="156173"/>
    <lineage>
        <taxon>Eukaryota</taxon>
        <taxon>Haptista</taxon>
        <taxon>Haptophyta</taxon>
        <taxon>Prymnesiophyceae</taxon>
        <taxon>Prymnesiales</taxon>
        <taxon>Prymnesiaceae</taxon>
        <taxon>Haptolina</taxon>
    </lineage>
</organism>
<protein>
    <submittedName>
        <fullName evidence="1">Uncharacterized protein</fullName>
    </submittedName>
</protein>
<gene>
    <name evidence="1" type="ORF">CBRE1094_LOCUS34058</name>
</gene>
<evidence type="ECO:0000313" key="1">
    <source>
        <dbReference type="EMBL" id="CAD9519480.1"/>
    </source>
</evidence>
<accession>A0A7S2IHJ0</accession>
<dbReference type="InterPro" id="IPR029058">
    <property type="entry name" value="AB_hydrolase_fold"/>
</dbReference>
<dbReference type="EMBL" id="HBGU01062466">
    <property type="protein sequence ID" value="CAD9519480.1"/>
    <property type="molecule type" value="Transcribed_RNA"/>
</dbReference>
<dbReference type="Gene3D" id="3.40.50.1820">
    <property type="entry name" value="alpha/beta hydrolase"/>
    <property type="match status" value="1"/>
</dbReference>
<name>A0A7S2IHJ0_9EUKA</name>
<sequence length="323" mass="34259">MAEIKAAGRARVRAAKEALAVEEAAHQKAAALWASAFDFVYDSSVAGSTARGSDFMNIDGRAVLVLVPGFSSWRSLTQAHVERWRAAAVLEARPTERRPSSLVFKWPCGEVRWKAEDAQVEAAAAWQEAHEATFAAARSLTLLLKKLEALGCSVVVVAHSLGARVALQALANDLAAPRIRSLLLLGGAVDNHALTGKSGPSNEINGFAFAEPGSAPAEFPFHRLLGKCASLTIAHSARDSTLASLWPAAEYARCGRLAPPALGLSGPTMEEMERQPAEGMERVVLLNVTEEVGVAHDPTEYLLSGGVQAALHAALYPDSRPAQ</sequence>
<dbReference type="SUPFAM" id="SSF53474">
    <property type="entry name" value="alpha/beta-Hydrolases"/>
    <property type="match status" value="1"/>
</dbReference>
<reference evidence="1" key="1">
    <citation type="submission" date="2021-01" db="EMBL/GenBank/DDBJ databases">
        <authorList>
            <person name="Corre E."/>
            <person name="Pelletier E."/>
            <person name="Niang G."/>
            <person name="Scheremetjew M."/>
            <person name="Finn R."/>
            <person name="Kale V."/>
            <person name="Holt S."/>
            <person name="Cochrane G."/>
            <person name="Meng A."/>
            <person name="Brown T."/>
            <person name="Cohen L."/>
        </authorList>
    </citation>
    <scope>NUCLEOTIDE SEQUENCE</scope>
    <source>
        <strain evidence="1">UTEX LB 985</strain>
    </source>
</reference>